<evidence type="ECO:0000313" key="3">
    <source>
        <dbReference type="Proteomes" id="UP001431902"/>
    </source>
</evidence>
<organism evidence="2 3">
    <name type="scientific">Limnohabitans lacus</name>
    <dbReference type="NCBI Taxonomy" id="3045173"/>
    <lineage>
        <taxon>Bacteria</taxon>
        <taxon>Pseudomonadati</taxon>
        <taxon>Pseudomonadota</taxon>
        <taxon>Betaproteobacteria</taxon>
        <taxon>Burkholderiales</taxon>
        <taxon>Comamonadaceae</taxon>
        <taxon>Limnohabitans</taxon>
    </lineage>
</organism>
<dbReference type="Gene3D" id="3.40.50.1240">
    <property type="entry name" value="Phosphoglycerate mutase-like"/>
    <property type="match status" value="1"/>
</dbReference>
<name>A0ABT6X5E0_9BURK</name>
<gene>
    <name evidence="2" type="ORF">QLQ16_05700</name>
</gene>
<keyword evidence="1" id="KW-0732">Signal</keyword>
<feature type="chain" id="PRO_5045369210" evidence="1">
    <location>
        <begin position="22"/>
        <end position="189"/>
    </location>
</feature>
<protein>
    <submittedName>
        <fullName evidence="2">Histidine phosphatase family protein</fullName>
    </submittedName>
</protein>
<sequence>MNIRPLLALAAGLFVSAFALASDLSEKLQSNDHVLLMRHTLAPGVGDPARYQLADCKTQRNLSAEGRQQALNVGHWLRKQGIAQAAVFSSAWCRCKDTAELLNFKGYQVEPALASFFDEMHQAKARTRDLERFIAAKLATKGRQALILVTHHVNIFEFMGENIGSGDMVLAKVNAQGKTLTYQIIPRPD</sequence>
<dbReference type="RefSeq" id="WP_283223727.1">
    <property type="nucleotide sequence ID" value="NZ_JASGBH010000003.1"/>
</dbReference>
<dbReference type="InterPro" id="IPR013078">
    <property type="entry name" value="His_Pase_superF_clade-1"/>
</dbReference>
<dbReference type="InterPro" id="IPR029033">
    <property type="entry name" value="His_PPase_superfam"/>
</dbReference>
<feature type="signal peptide" evidence="1">
    <location>
        <begin position="1"/>
        <end position="21"/>
    </location>
</feature>
<accession>A0ABT6X5E0</accession>
<dbReference type="CDD" id="cd07040">
    <property type="entry name" value="HP"/>
    <property type="match status" value="1"/>
</dbReference>
<dbReference type="Proteomes" id="UP001431902">
    <property type="component" value="Unassembled WGS sequence"/>
</dbReference>
<evidence type="ECO:0000313" key="2">
    <source>
        <dbReference type="EMBL" id="MDI9233331.1"/>
    </source>
</evidence>
<comment type="caution">
    <text evidence="2">The sequence shown here is derived from an EMBL/GenBank/DDBJ whole genome shotgun (WGS) entry which is preliminary data.</text>
</comment>
<proteinExistence type="predicted"/>
<reference evidence="2" key="1">
    <citation type="submission" date="2023-05" db="EMBL/GenBank/DDBJ databases">
        <title>Limnohabitans sp. strain HM2-2 Genome sequencing and assembly.</title>
        <authorList>
            <person name="Jung Y."/>
        </authorList>
    </citation>
    <scope>NUCLEOTIDE SEQUENCE</scope>
    <source>
        <strain evidence="2">HM2-2</strain>
    </source>
</reference>
<evidence type="ECO:0000256" key="1">
    <source>
        <dbReference type="SAM" id="SignalP"/>
    </source>
</evidence>
<dbReference type="SUPFAM" id="SSF53254">
    <property type="entry name" value="Phosphoglycerate mutase-like"/>
    <property type="match status" value="1"/>
</dbReference>
<dbReference type="EMBL" id="JASGBH010000003">
    <property type="protein sequence ID" value="MDI9233331.1"/>
    <property type="molecule type" value="Genomic_DNA"/>
</dbReference>
<dbReference type="Pfam" id="PF00300">
    <property type="entry name" value="His_Phos_1"/>
    <property type="match status" value="1"/>
</dbReference>
<keyword evidence="3" id="KW-1185">Reference proteome</keyword>